<dbReference type="EMBL" id="HBKR01013144">
    <property type="protein sequence ID" value="CAE2299788.1"/>
    <property type="molecule type" value="Transcribed_RNA"/>
</dbReference>
<accession>A0A7S4NNI1</accession>
<name>A0A7S4NNI1_9EUKA</name>
<reference evidence="1" key="1">
    <citation type="submission" date="2021-01" db="EMBL/GenBank/DDBJ databases">
        <authorList>
            <person name="Corre E."/>
            <person name="Pelletier E."/>
            <person name="Niang G."/>
            <person name="Scheremetjew M."/>
            <person name="Finn R."/>
            <person name="Kale V."/>
            <person name="Holt S."/>
            <person name="Cochrane G."/>
            <person name="Meng A."/>
            <person name="Brown T."/>
            <person name="Cohen L."/>
        </authorList>
    </citation>
    <scope>NUCLEOTIDE SEQUENCE</scope>
    <source>
        <strain evidence="1">SoJaBio B1-5/56/2</strain>
    </source>
</reference>
<gene>
    <name evidence="1" type="ORF">NAES01612_LOCUS8714</name>
</gene>
<proteinExistence type="predicted"/>
<protein>
    <submittedName>
        <fullName evidence="1">Uncharacterized protein</fullName>
    </submittedName>
</protein>
<sequence length="304" mass="34882">MYECSLLFSPKKIDRIPEYQKKWEAWHNSLQNPFHHATLEESAIPHFLPHTVYNPILIDSTQDDSHKIQHETTSTLEMIENMDPYKEDGATVYQISCGWPCGKNSFFSSSLGDTGKVVRERNLKKYSDKEWELGVLVLIRDPVESVISHAREYRVDTKLQVNLTRLALSDVTVQLNSLERMLGKKYTQFAFSSELLKNLYSYLSPQTYGGVKGVRRTQEAKKCMTAMSKFLREHENIVQCAVMKTGEMLSRRHYSYGKNKHVGPETQALFDSVFGGSEHLWPIFHECNIASSLCPIPPPCLPFL</sequence>
<dbReference type="AlphaFoldDB" id="A0A7S4NNI1"/>
<organism evidence="1">
    <name type="scientific">Paramoeba aestuarina</name>
    <dbReference type="NCBI Taxonomy" id="180227"/>
    <lineage>
        <taxon>Eukaryota</taxon>
        <taxon>Amoebozoa</taxon>
        <taxon>Discosea</taxon>
        <taxon>Flabellinia</taxon>
        <taxon>Dactylopodida</taxon>
        <taxon>Paramoebidae</taxon>
        <taxon>Paramoeba</taxon>
    </lineage>
</organism>
<evidence type="ECO:0000313" key="1">
    <source>
        <dbReference type="EMBL" id="CAE2299788.1"/>
    </source>
</evidence>